<dbReference type="InParanoid" id="A0A6L2P8E6"/>
<dbReference type="InterPro" id="IPR052728">
    <property type="entry name" value="O2_lipid_transport_reg"/>
</dbReference>
<sequence>GILSFFGLLCILSTAYDLIVSDPRKRREILMVFSWYTNGKLLLKTKRSTSTLDCLHGIRFLSIAWIVLGHVYASTFILPAANILYFFEHDKMWEHCFIKGAVFAVDSFLTLSGALLCYIFMTTMSKGRNFSLIIYFLHRYM</sequence>
<gene>
    <name evidence="3" type="ORF">Cfor_03638</name>
</gene>
<evidence type="ECO:0000313" key="3">
    <source>
        <dbReference type="EMBL" id="GFG28523.1"/>
    </source>
</evidence>
<reference evidence="4" key="1">
    <citation type="submission" date="2020-01" db="EMBL/GenBank/DDBJ databases">
        <title>Draft genome sequence of the Termite Coptotermes fromosanus.</title>
        <authorList>
            <person name="Itakura S."/>
            <person name="Yosikawa Y."/>
            <person name="Umezawa K."/>
        </authorList>
    </citation>
    <scope>NUCLEOTIDE SEQUENCE [LARGE SCALE GENOMIC DNA]</scope>
</reference>
<evidence type="ECO:0000313" key="4">
    <source>
        <dbReference type="Proteomes" id="UP000502823"/>
    </source>
</evidence>
<feature type="non-terminal residue" evidence="3">
    <location>
        <position position="1"/>
    </location>
</feature>
<name>A0A6L2P8E6_COPFO</name>
<accession>A0A6L2P8E6</accession>
<comment type="caution">
    <text evidence="3">The sequence shown here is derived from an EMBL/GenBank/DDBJ whole genome shotgun (WGS) entry which is preliminary data.</text>
</comment>
<evidence type="ECO:0000256" key="1">
    <source>
        <dbReference type="SAM" id="Phobius"/>
    </source>
</evidence>
<dbReference type="EMBL" id="BLKM01000071">
    <property type="protein sequence ID" value="GFG28523.1"/>
    <property type="molecule type" value="Genomic_DNA"/>
</dbReference>
<keyword evidence="1" id="KW-1133">Transmembrane helix</keyword>
<proteinExistence type="predicted"/>
<feature type="transmembrane region" description="Helical" evidence="1">
    <location>
        <begin position="97"/>
        <end position="121"/>
    </location>
</feature>
<keyword evidence="1" id="KW-0472">Membrane</keyword>
<keyword evidence="1" id="KW-0812">Transmembrane</keyword>
<feature type="chain" id="PRO_5027005665" description="Acyltransferase 3 domain-containing protein" evidence="2">
    <location>
        <begin position="22"/>
        <end position="141"/>
    </location>
</feature>
<dbReference type="Proteomes" id="UP000502823">
    <property type="component" value="Unassembled WGS sequence"/>
</dbReference>
<feature type="transmembrane region" description="Helical" evidence="1">
    <location>
        <begin position="63"/>
        <end position="85"/>
    </location>
</feature>
<dbReference type="AlphaFoldDB" id="A0A6L2P8E6"/>
<protein>
    <recommendedName>
        <fullName evidence="5">Acyltransferase 3 domain-containing protein</fullName>
    </recommendedName>
</protein>
<keyword evidence="2" id="KW-0732">Signal</keyword>
<feature type="signal peptide" evidence="2">
    <location>
        <begin position="1"/>
        <end position="21"/>
    </location>
</feature>
<dbReference type="PANTHER" id="PTHR11161">
    <property type="entry name" value="O-ACYLTRANSFERASE"/>
    <property type="match status" value="1"/>
</dbReference>
<feature type="non-terminal residue" evidence="3">
    <location>
        <position position="141"/>
    </location>
</feature>
<organism evidence="3 4">
    <name type="scientific">Coptotermes formosanus</name>
    <name type="common">Formosan subterranean termite</name>
    <dbReference type="NCBI Taxonomy" id="36987"/>
    <lineage>
        <taxon>Eukaryota</taxon>
        <taxon>Metazoa</taxon>
        <taxon>Ecdysozoa</taxon>
        <taxon>Arthropoda</taxon>
        <taxon>Hexapoda</taxon>
        <taxon>Insecta</taxon>
        <taxon>Pterygota</taxon>
        <taxon>Neoptera</taxon>
        <taxon>Polyneoptera</taxon>
        <taxon>Dictyoptera</taxon>
        <taxon>Blattodea</taxon>
        <taxon>Blattoidea</taxon>
        <taxon>Termitoidae</taxon>
        <taxon>Rhinotermitidae</taxon>
        <taxon>Coptotermes</taxon>
    </lineage>
</organism>
<dbReference type="OrthoDB" id="118951at2759"/>
<evidence type="ECO:0008006" key="5">
    <source>
        <dbReference type="Google" id="ProtNLM"/>
    </source>
</evidence>
<dbReference type="PANTHER" id="PTHR11161:SF0">
    <property type="entry name" value="O-ACYLTRANSFERASE LIKE PROTEIN"/>
    <property type="match status" value="1"/>
</dbReference>
<evidence type="ECO:0000256" key="2">
    <source>
        <dbReference type="SAM" id="SignalP"/>
    </source>
</evidence>
<keyword evidence="4" id="KW-1185">Reference proteome</keyword>